<proteinExistence type="predicted"/>
<dbReference type="EMBL" id="JACKWZ010000051">
    <property type="protein sequence ID" value="KAF9418736.1"/>
    <property type="molecule type" value="Genomic_DNA"/>
</dbReference>
<gene>
    <name evidence="3" type="ORF">HW555_004564</name>
</gene>
<dbReference type="Proteomes" id="UP000648187">
    <property type="component" value="Unassembled WGS sequence"/>
</dbReference>
<dbReference type="Pfam" id="PF20209">
    <property type="entry name" value="DUF6570"/>
    <property type="match status" value="1"/>
</dbReference>
<accession>A0A835GI74</accession>
<keyword evidence="4" id="KW-1185">Reference proteome</keyword>
<evidence type="ECO:0008006" key="5">
    <source>
        <dbReference type="Google" id="ProtNLM"/>
    </source>
</evidence>
<evidence type="ECO:0000313" key="4">
    <source>
        <dbReference type="Proteomes" id="UP000648187"/>
    </source>
</evidence>
<feature type="non-terminal residue" evidence="3">
    <location>
        <position position="1"/>
    </location>
</feature>
<dbReference type="InterPro" id="IPR025476">
    <property type="entry name" value="Helitron_helicase-like"/>
</dbReference>
<dbReference type="AlphaFoldDB" id="A0A835GI74"/>
<feature type="domain" description="DUF6570" evidence="2">
    <location>
        <begin position="37"/>
        <end position="147"/>
    </location>
</feature>
<evidence type="ECO:0000313" key="3">
    <source>
        <dbReference type="EMBL" id="KAF9418736.1"/>
    </source>
</evidence>
<feature type="domain" description="Helitron helicase-like" evidence="1">
    <location>
        <begin position="447"/>
        <end position="502"/>
    </location>
</feature>
<name>A0A835GI74_SPOEX</name>
<evidence type="ECO:0000259" key="1">
    <source>
        <dbReference type="Pfam" id="PF14214"/>
    </source>
</evidence>
<comment type="caution">
    <text evidence="3">The sequence shown here is derived from an EMBL/GenBank/DDBJ whole genome shotgun (WGS) entry which is preliminary data.</text>
</comment>
<evidence type="ECO:0000259" key="2">
    <source>
        <dbReference type="Pfam" id="PF20209"/>
    </source>
</evidence>
<dbReference type="Gene3D" id="3.90.70.120">
    <property type="match status" value="1"/>
</dbReference>
<protein>
    <recommendedName>
        <fullName evidence="5">Helitron helicase-like domain-containing protein</fullName>
    </recommendedName>
</protein>
<reference evidence="3" key="1">
    <citation type="submission" date="2020-08" db="EMBL/GenBank/DDBJ databases">
        <title>Spodoptera exigua strain:BAW_Kor-Di-RS1 Genome sequencing and assembly.</title>
        <authorList>
            <person name="Kim J."/>
            <person name="Nam H.Y."/>
            <person name="Kwon M."/>
            <person name="Choi J.H."/>
            <person name="Cho S.R."/>
            <person name="Kim G.-H."/>
        </authorList>
    </citation>
    <scope>NUCLEOTIDE SEQUENCE</scope>
    <source>
        <strain evidence="3">BAW_Kor-Di-RS1</strain>
        <tissue evidence="3">Whole-body</tissue>
    </source>
</reference>
<dbReference type="Pfam" id="PF14214">
    <property type="entry name" value="Helitron_like_N"/>
    <property type="match status" value="1"/>
</dbReference>
<sequence>VQSVTLSNILLNILPNELSTNNNVIVCCHRCATTLRRGRTPTQAFWNGKWNDEIPPELKILSNVETRLLTRIIPFVKMVKLTGRFEQHDVDEIAEQLPLRMSSAGLVIVCNQLDSVQKLRGFSVNIPNLRAWLMSNNPIYANVGNDRRILRGSFNQSHSKFNDFPRGKQCTANAAVAIAVLKIKSAETLSSDIIDSILISGDRYTSSIQSRNAPNLVFGWSYLQPNFEVAKGRVAQNGAACLISFTEITALWAVLKSNIPKSQENRLDDDHNSIIKIRPEVYTKINEPDYDTDIGSHLSSQSPSDLNNDNIVITSSVLRVIDEPILELSTVIANDNCSELPVHQLRRKTEPPSQITRERRAEELSWFYLELIHDFKEMTIFLCIIGNGVLLSKAKRWCSVKNAPGRKSGRQFSRKHSSKYAAYARLKCLFAKSMFKSHCYCKIFRQKLVNDHPVTLSRHFMIRVNAFMRLLKNDDKIFGRKLTDFWWRIKFQNSGSPHLHMLFWIKNASNFDTFEGRSLISEIYLSDETVLLGPDETLRNNGRFCTLRQHSDEQYVNNYNTPILKLWKGNMDIQSCGNVTAISYCIAKYTSKHEP</sequence>
<dbReference type="InterPro" id="IPR046700">
    <property type="entry name" value="DUF6570"/>
</dbReference>
<organism evidence="3 4">
    <name type="scientific">Spodoptera exigua</name>
    <name type="common">Beet armyworm</name>
    <name type="synonym">Noctua fulgens</name>
    <dbReference type="NCBI Taxonomy" id="7107"/>
    <lineage>
        <taxon>Eukaryota</taxon>
        <taxon>Metazoa</taxon>
        <taxon>Ecdysozoa</taxon>
        <taxon>Arthropoda</taxon>
        <taxon>Hexapoda</taxon>
        <taxon>Insecta</taxon>
        <taxon>Pterygota</taxon>
        <taxon>Neoptera</taxon>
        <taxon>Endopterygota</taxon>
        <taxon>Lepidoptera</taxon>
        <taxon>Glossata</taxon>
        <taxon>Ditrysia</taxon>
        <taxon>Noctuoidea</taxon>
        <taxon>Noctuidae</taxon>
        <taxon>Amphipyrinae</taxon>
        <taxon>Spodoptera</taxon>
    </lineage>
</organism>